<protein>
    <recommendedName>
        <fullName evidence="4">DUF3098 domain-containing protein</fullName>
    </recommendedName>
</protein>
<evidence type="ECO:0000256" key="1">
    <source>
        <dbReference type="SAM" id="Phobius"/>
    </source>
</evidence>
<name>A0ABZ0L2W1_9BACL</name>
<dbReference type="RefSeq" id="WP_317966581.1">
    <property type="nucleotide sequence ID" value="NZ_CP129118.1"/>
</dbReference>
<keyword evidence="1" id="KW-0472">Membrane</keyword>
<proteinExistence type="predicted"/>
<gene>
    <name evidence="2" type="ORF">QWT69_13885</name>
</gene>
<keyword evidence="1" id="KW-1133">Transmembrane helix</keyword>
<dbReference type="Proteomes" id="UP001303902">
    <property type="component" value="Chromosome"/>
</dbReference>
<keyword evidence="1" id="KW-0812">Transmembrane</keyword>
<reference evidence="2 3" key="1">
    <citation type="submission" date="2023-06" db="EMBL/GenBank/DDBJ databases">
        <title>Sporosarcina sp. nov., isolated from Korean tranditional fermented seafood 'Jeotgal'.</title>
        <authorList>
            <person name="Yang A.I."/>
            <person name="Shin N.-R."/>
        </authorList>
    </citation>
    <scope>NUCLEOTIDE SEQUENCE [LARGE SCALE GENOMIC DNA]</scope>
    <source>
        <strain evidence="2 3">T2O-4</strain>
    </source>
</reference>
<sequence length="60" mass="6671">MSGFSTKRRLSYILFVVVVLIGSASLTYYNYSNDYAMGASAFPGVIALILLPFLFIKNKQ</sequence>
<dbReference type="EMBL" id="CP129118">
    <property type="protein sequence ID" value="WOV86949.1"/>
    <property type="molecule type" value="Genomic_DNA"/>
</dbReference>
<evidence type="ECO:0000313" key="3">
    <source>
        <dbReference type="Proteomes" id="UP001303902"/>
    </source>
</evidence>
<organism evidence="2 3">
    <name type="scientific">Sporosarcina oncorhynchi</name>
    <dbReference type="NCBI Taxonomy" id="3056444"/>
    <lineage>
        <taxon>Bacteria</taxon>
        <taxon>Bacillati</taxon>
        <taxon>Bacillota</taxon>
        <taxon>Bacilli</taxon>
        <taxon>Bacillales</taxon>
        <taxon>Caryophanaceae</taxon>
        <taxon>Sporosarcina</taxon>
    </lineage>
</organism>
<evidence type="ECO:0000313" key="2">
    <source>
        <dbReference type="EMBL" id="WOV86949.1"/>
    </source>
</evidence>
<feature type="transmembrane region" description="Helical" evidence="1">
    <location>
        <begin position="35"/>
        <end position="56"/>
    </location>
</feature>
<keyword evidence="3" id="KW-1185">Reference proteome</keyword>
<accession>A0ABZ0L2W1</accession>
<evidence type="ECO:0008006" key="4">
    <source>
        <dbReference type="Google" id="ProtNLM"/>
    </source>
</evidence>
<feature type="transmembrane region" description="Helical" evidence="1">
    <location>
        <begin position="12"/>
        <end position="29"/>
    </location>
</feature>